<evidence type="ECO:0000256" key="3">
    <source>
        <dbReference type="ARBA" id="ARBA00022448"/>
    </source>
</evidence>
<dbReference type="Proteomes" id="UP000323142">
    <property type="component" value="Unassembled WGS sequence"/>
</dbReference>
<keyword evidence="3" id="KW-0813">Transport</keyword>
<dbReference type="AlphaFoldDB" id="A0A5B2V6M0"/>
<proteinExistence type="inferred from homology"/>
<feature type="signal peptide" evidence="9">
    <location>
        <begin position="1"/>
        <end position="20"/>
    </location>
</feature>
<comment type="caution">
    <text evidence="10">The sequence shown here is derived from an EMBL/GenBank/DDBJ whole genome shotgun (WGS) entry which is preliminary data.</text>
</comment>
<dbReference type="EMBL" id="VUOA01000047">
    <property type="protein sequence ID" value="KAA2234591.1"/>
    <property type="molecule type" value="Genomic_DNA"/>
</dbReference>
<dbReference type="Gene3D" id="3.40.190.10">
    <property type="entry name" value="Periplasmic binding protein-like II"/>
    <property type="match status" value="2"/>
</dbReference>
<evidence type="ECO:0000256" key="6">
    <source>
        <dbReference type="ARBA" id="ARBA00022764"/>
    </source>
</evidence>
<keyword evidence="11" id="KW-1185">Reference proteome</keyword>
<comment type="similarity">
    <text evidence="2">Belongs to the bacterial solute-binding protein 1 family.</text>
</comment>
<protein>
    <recommendedName>
        <fullName evidence="8">Probable sugar-binding periplasmic protein</fullName>
    </recommendedName>
</protein>
<evidence type="ECO:0000256" key="5">
    <source>
        <dbReference type="ARBA" id="ARBA00022729"/>
    </source>
</evidence>
<feature type="chain" id="PRO_5022726897" description="Probable sugar-binding periplasmic protein" evidence="9">
    <location>
        <begin position="21"/>
        <end position="413"/>
    </location>
</feature>
<evidence type="ECO:0000256" key="1">
    <source>
        <dbReference type="ARBA" id="ARBA00004418"/>
    </source>
</evidence>
<keyword evidence="4" id="KW-0762">Sugar transport</keyword>
<dbReference type="PANTHER" id="PTHR43649:SF28">
    <property type="entry name" value="BINDING PROTEIN COMPONENT OF ABC SUGAR TRANSPORTER-RELATED"/>
    <property type="match status" value="1"/>
</dbReference>
<sequence>MKTILRALLCGAMTMGAAHAQDGVKLEVMHWWTSGGEAAAVRKLADGINGRTAHSWVDSAIAGGVDIARPVIISRIIGGSPPTAFQFNPGRQALELIEAGLLLDLTDVAKAQRWAEIVNPPSLLEACTVDGRVYCAPVNIHSWNWMWLSGPAYEAAGLAMPADWTGFLNSVPALRKAGITPLAMGGQAWQQAGLFNSGIAIAIAGPEAWLSVMRDRNADVVRGEDYGRAFQAYAEARTLSDGTGVQDWNQATRAVMTGRAAAQFMGDWAQAEFALAGKTAGVDYGCLPGLGLRPYLQTGGDAFFFPKQGNPAVEAAQKEMAALMLSPEVQVSFNSAKRSLPVRGDVDLTTVNECTRQGLDLLAKGRTLPSTVQLISADTNTQLNDLLTEFWNTPSMTAGDVQERYARIIADAR</sequence>
<evidence type="ECO:0000256" key="8">
    <source>
        <dbReference type="ARBA" id="ARBA00049753"/>
    </source>
</evidence>
<comment type="subcellular location">
    <subcellularLocation>
        <location evidence="1">Periplasm</location>
    </subcellularLocation>
</comment>
<dbReference type="GO" id="GO:0042597">
    <property type="term" value="C:periplasmic space"/>
    <property type="evidence" value="ECO:0007669"/>
    <property type="project" value="UniProtKB-SubCell"/>
</dbReference>
<accession>A0A5B2V6M0</accession>
<evidence type="ECO:0000256" key="9">
    <source>
        <dbReference type="SAM" id="SignalP"/>
    </source>
</evidence>
<dbReference type="Pfam" id="PF01547">
    <property type="entry name" value="SBP_bac_1"/>
    <property type="match status" value="1"/>
</dbReference>
<dbReference type="InterPro" id="IPR050490">
    <property type="entry name" value="Bact_solute-bd_prot1"/>
</dbReference>
<comment type="function">
    <text evidence="7">Part of a binding-protein-dependent transport system for a sugar.</text>
</comment>
<keyword evidence="6" id="KW-0574">Periplasm</keyword>
<evidence type="ECO:0000256" key="7">
    <source>
        <dbReference type="ARBA" id="ARBA00049629"/>
    </source>
</evidence>
<organism evidence="10 11">
    <name type="scientific">Salinarimonas soli</name>
    <dbReference type="NCBI Taxonomy" id="1638099"/>
    <lineage>
        <taxon>Bacteria</taxon>
        <taxon>Pseudomonadati</taxon>
        <taxon>Pseudomonadota</taxon>
        <taxon>Alphaproteobacteria</taxon>
        <taxon>Hyphomicrobiales</taxon>
        <taxon>Salinarimonadaceae</taxon>
        <taxon>Salinarimonas</taxon>
    </lineage>
</organism>
<name>A0A5B2V6M0_9HYPH</name>
<gene>
    <name evidence="10" type="ORF">F0L46_23595</name>
</gene>
<dbReference type="PANTHER" id="PTHR43649">
    <property type="entry name" value="ARABINOSE-BINDING PROTEIN-RELATED"/>
    <property type="match status" value="1"/>
</dbReference>
<dbReference type="RefSeq" id="WP_149822071.1">
    <property type="nucleotide sequence ID" value="NZ_VUOA01000047.1"/>
</dbReference>
<evidence type="ECO:0000313" key="10">
    <source>
        <dbReference type="EMBL" id="KAA2234591.1"/>
    </source>
</evidence>
<evidence type="ECO:0000256" key="4">
    <source>
        <dbReference type="ARBA" id="ARBA00022597"/>
    </source>
</evidence>
<dbReference type="InterPro" id="IPR006059">
    <property type="entry name" value="SBP"/>
</dbReference>
<keyword evidence="5 9" id="KW-0732">Signal</keyword>
<reference evidence="10 11" key="1">
    <citation type="submission" date="2019-09" db="EMBL/GenBank/DDBJ databases">
        <title>Salinarimonas rosea gen. nov., sp. nov., a new member of the a-2 subgroup of the Proteobacteria.</title>
        <authorList>
            <person name="Liu J."/>
        </authorList>
    </citation>
    <scope>NUCLEOTIDE SEQUENCE [LARGE SCALE GENOMIC DNA]</scope>
    <source>
        <strain evidence="10 11">BN140002</strain>
    </source>
</reference>
<reference evidence="10 11" key="2">
    <citation type="submission" date="2019-09" db="EMBL/GenBank/DDBJ databases">
        <authorList>
            <person name="Jin C."/>
        </authorList>
    </citation>
    <scope>NUCLEOTIDE SEQUENCE [LARGE SCALE GENOMIC DNA]</scope>
    <source>
        <strain evidence="10 11">BN140002</strain>
    </source>
</reference>
<evidence type="ECO:0000313" key="11">
    <source>
        <dbReference type="Proteomes" id="UP000323142"/>
    </source>
</evidence>
<dbReference type="SUPFAM" id="SSF53850">
    <property type="entry name" value="Periplasmic binding protein-like II"/>
    <property type="match status" value="1"/>
</dbReference>
<evidence type="ECO:0000256" key="2">
    <source>
        <dbReference type="ARBA" id="ARBA00008520"/>
    </source>
</evidence>
<dbReference type="OrthoDB" id="9798191at2"/>